<dbReference type="InterPro" id="IPR039421">
    <property type="entry name" value="Type_1_exporter"/>
</dbReference>
<evidence type="ECO:0000313" key="10">
    <source>
        <dbReference type="EMBL" id="MBC5662168.1"/>
    </source>
</evidence>
<dbReference type="Gene3D" id="1.20.1560.10">
    <property type="entry name" value="ABC transporter type 1, transmembrane domain"/>
    <property type="match status" value="1"/>
</dbReference>
<keyword evidence="5 7" id="KW-1133">Transmembrane helix</keyword>
<dbReference type="InterPro" id="IPR011527">
    <property type="entry name" value="ABC1_TM_dom"/>
</dbReference>
<evidence type="ECO:0000256" key="4">
    <source>
        <dbReference type="ARBA" id="ARBA00022840"/>
    </source>
</evidence>
<dbReference type="GO" id="GO:0015421">
    <property type="term" value="F:ABC-type oligopeptide transporter activity"/>
    <property type="evidence" value="ECO:0007669"/>
    <property type="project" value="TreeGrafter"/>
</dbReference>
<feature type="transmembrane region" description="Helical" evidence="7">
    <location>
        <begin position="135"/>
        <end position="155"/>
    </location>
</feature>
<dbReference type="PANTHER" id="PTHR43394:SF1">
    <property type="entry name" value="ATP-BINDING CASSETTE SUB-FAMILY B MEMBER 10, MITOCHONDRIAL"/>
    <property type="match status" value="1"/>
</dbReference>
<organism evidence="10 11">
    <name type="scientific">Coprococcus hominis</name>
    <name type="common">ex Liu et al. 2022</name>
    <dbReference type="NCBI Taxonomy" id="2763039"/>
    <lineage>
        <taxon>Bacteria</taxon>
        <taxon>Bacillati</taxon>
        <taxon>Bacillota</taxon>
        <taxon>Clostridia</taxon>
        <taxon>Lachnospirales</taxon>
        <taxon>Lachnospiraceae</taxon>
        <taxon>Coprococcus</taxon>
    </lineage>
</organism>
<dbReference type="InterPro" id="IPR027417">
    <property type="entry name" value="P-loop_NTPase"/>
</dbReference>
<evidence type="ECO:0000259" key="9">
    <source>
        <dbReference type="PROSITE" id="PS50929"/>
    </source>
</evidence>
<evidence type="ECO:0000259" key="8">
    <source>
        <dbReference type="PROSITE" id="PS50893"/>
    </source>
</evidence>
<sequence length="577" mass="63826">MIEKLKHKYALSEKGANAMVRAFVAVTISNLVLMLPVGLLYQLASYLLENRVPKDKLIFFIIGIIVTLLLIVISTSFQYNSTFYSTYVESGVRRRTLAEKLRKLPLSFFGKKDLADLTNTIMSDCALIETASSHWIPELVGAFISTTLIVIGLFFFDWRMALAAVWVMPVAFAIVGYSKTVMGKVHEKTITYKLACLDGIQEGLETIRDLRSNNMADSYMEGLNKKIKDVEHHAIVSEFANAAFVCSAQMILKLGIGTVALVGSILLVDGKISVLTFFAFLLVVTRMYEPLQISLQNLAAVISINKNCERMDEILSHDEQTGRENPDNKGYDIVFDHVAFSYKAGEQVLSDVSFTAKQGEVTALIGPSGGGKTTVSRLAARFWDNNAGTITVGGMNVLEIDPEQLLSLYSIVFQDVTLFNNTIMENIRIGKKDATDEEVMAAAKLANCTDFIEKLPDKWDTMIGENGSELSGGERQRISIARAFLKDAPIILMDEATASLDVDNESVIQESISKLIRNKTVLIIAHRMRTVDGVDKIVVLKDGVVAEQGTPADLKAGNGIYKHMVDLQLQSEQWKYN</sequence>
<dbReference type="PROSITE" id="PS50929">
    <property type="entry name" value="ABC_TM1F"/>
    <property type="match status" value="1"/>
</dbReference>
<dbReference type="GO" id="GO:0016887">
    <property type="term" value="F:ATP hydrolysis activity"/>
    <property type="evidence" value="ECO:0007669"/>
    <property type="project" value="InterPro"/>
</dbReference>
<dbReference type="SUPFAM" id="SSF52540">
    <property type="entry name" value="P-loop containing nucleoside triphosphate hydrolases"/>
    <property type="match status" value="1"/>
</dbReference>
<accession>A0A8I0DRK8</accession>
<feature type="transmembrane region" description="Helical" evidence="7">
    <location>
        <begin position="56"/>
        <end position="77"/>
    </location>
</feature>
<gene>
    <name evidence="10" type="ORF">H8S09_04550</name>
</gene>
<evidence type="ECO:0000256" key="3">
    <source>
        <dbReference type="ARBA" id="ARBA00022741"/>
    </source>
</evidence>
<dbReference type="Gene3D" id="3.40.50.300">
    <property type="entry name" value="P-loop containing nucleotide triphosphate hydrolases"/>
    <property type="match status" value="1"/>
</dbReference>
<dbReference type="SUPFAM" id="SSF90123">
    <property type="entry name" value="ABC transporter transmembrane region"/>
    <property type="match status" value="1"/>
</dbReference>
<dbReference type="InterPro" id="IPR003593">
    <property type="entry name" value="AAA+_ATPase"/>
</dbReference>
<dbReference type="PROSITE" id="PS00211">
    <property type="entry name" value="ABC_TRANSPORTER_1"/>
    <property type="match status" value="1"/>
</dbReference>
<proteinExistence type="predicted"/>
<feature type="transmembrane region" description="Helical" evidence="7">
    <location>
        <begin position="20"/>
        <end position="44"/>
    </location>
</feature>
<dbReference type="GO" id="GO:0005524">
    <property type="term" value="F:ATP binding"/>
    <property type="evidence" value="ECO:0007669"/>
    <property type="project" value="UniProtKB-KW"/>
</dbReference>
<dbReference type="Proteomes" id="UP000615234">
    <property type="component" value="Unassembled WGS sequence"/>
</dbReference>
<protein>
    <submittedName>
        <fullName evidence="10">ABC transporter ATP-binding protein</fullName>
    </submittedName>
</protein>
<dbReference type="RefSeq" id="WP_186847440.1">
    <property type="nucleotide sequence ID" value="NZ_JACOOX010000002.1"/>
</dbReference>
<keyword evidence="6 7" id="KW-0472">Membrane</keyword>
<evidence type="ECO:0000256" key="7">
    <source>
        <dbReference type="SAM" id="Phobius"/>
    </source>
</evidence>
<evidence type="ECO:0000256" key="6">
    <source>
        <dbReference type="ARBA" id="ARBA00023136"/>
    </source>
</evidence>
<dbReference type="Pfam" id="PF00005">
    <property type="entry name" value="ABC_tran"/>
    <property type="match status" value="1"/>
</dbReference>
<feature type="domain" description="ABC transporter" evidence="8">
    <location>
        <begin position="333"/>
        <end position="567"/>
    </location>
</feature>
<dbReference type="AlphaFoldDB" id="A0A8I0DRK8"/>
<keyword evidence="4 10" id="KW-0067">ATP-binding</keyword>
<dbReference type="SMART" id="SM00382">
    <property type="entry name" value="AAA"/>
    <property type="match status" value="1"/>
</dbReference>
<dbReference type="InterPro" id="IPR003439">
    <property type="entry name" value="ABC_transporter-like_ATP-bd"/>
</dbReference>
<dbReference type="CDD" id="cd07346">
    <property type="entry name" value="ABC_6TM_exporters"/>
    <property type="match status" value="1"/>
</dbReference>
<keyword evidence="11" id="KW-1185">Reference proteome</keyword>
<dbReference type="InterPro" id="IPR017871">
    <property type="entry name" value="ABC_transporter-like_CS"/>
</dbReference>
<dbReference type="Pfam" id="PF00664">
    <property type="entry name" value="ABC_membrane"/>
    <property type="match status" value="1"/>
</dbReference>
<dbReference type="PANTHER" id="PTHR43394">
    <property type="entry name" value="ATP-DEPENDENT PERMEASE MDL1, MITOCHONDRIAL"/>
    <property type="match status" value="1"/>
</dbReference>
<feature type="transmembrane region" description="Helical" evidence="7">
    <location>
        <begin position="259"/>
        <end position="284"/>
    </location>
</feature>
<comment type="caution">
    <text evidence="10">The sequence shown here is derived from an EMBL/GenBank/DDBJ whole genome shotgun (WGS) entry which is preliminary data.</text>
</comment>
<evidence type="ECO:0000313" key="11">
    <source>
        <dbReference type="Proteomes" id="UP000615234"/>
    </source>
</evidence>
<dbReference type="GO" id="GO:0005886">
    <property type="term" value="C:plasma membrane"/>
    <property type="evidence" value="ECO:0007669"/>
    <property type="project" value="UniProtKB-SubCell"/>
</dbReference>
<evidence type="ECO:0000256" key="2">
    <source>
        <dbReference type="ARBA" id="ARBA00022692"/>
    </source>
</evidence>
<dbReference type="FunFam" id="3.40.50.300:FF:001443">
    <property type="entry name" value="ABC transporter, ATP-binding protein"/>
    <property type="match status" value="1"/>
</dbReference>
<dbReference type="PROSITE" id="PS50893">
    <property type="entry name" value="ABC_TRANSPORTER_2"/>
    <property type="match status" value="1"/>
</dbReference>
<keyword evidence="3" id="KW-0547">Nucleotide-binding</keyword>
<name>A0A8I0DRK8_9FIRM</name>
<feature type="transmembrane region" description="Helical" evidence="7">
    <location>
        <begin position="161"/>
        <end position="178"/>
    </location>
</feature>
<keyword evidence="2 7" id="KW-0812">Transmembrane</keyword>
<dbReference type="EMBL" id="JACOOX010000002">
    <property type="protein sequence ID" value="MBC5662168.1"/>
    <property type="molecule type" value="Genomic_DNA"/>
</dbReference>
<feature type="domain" description="ABC transmembrane type-1" evidence="9">
    <location>
        <begin position="22"/>
        <end position="303"/>
    </location>
</feature>
<dbReference type="InterPro" id="IPR036640">
    <property type="entry name" value="ABC1_TM_sf"/>
</dbReference>
<evidence type="ECO:0000256" key="5">
    <source>
        <dbReference type="ARBA" id="ARBA00022989"/>
    </source>
</evidence>
<evidence type="ECO:0000256" key="1">
    <source>
        <dbReference type="ARBA" id="ARBA00004651"/>
    </source>
</evidence>
<comment type="subcellular location">
    <subcellularLocation>
        <location evidence="1">Cell membrane</location>
        <topology evidence="1">Multi-pass membrane protein</topology>
    </subcellularLocation>
</comment>
<reference evidence="10 11" key="1">
    <citation type="submission" date="2020-08" db="EMBL/GenBank/DDBJ databases">
        <title>Genome public.</title>
        <authorList>
            <person name="Liu C."/>
            <person name="Sun Q."/>
        </authorList>
    </citation>
    <scope>NUCLEOTIDE SEQUENCE [LARGE SCALE GENOMIC DNA]</scope>
    <source>
        <strain evidence="10 11">NSJ-10</strain>
    </source>
</reference>